<protein>
    <recommendedName>
        <fullName evidence="2">Protein kinase domain-containing protein</fullName>
    </recommendedName>
</protein>
<feature type="domain" description="Protein kinase" evidence="2">
    <location>
        <begin position="191"/>
        <end position="459"/>
    </location>
</feature>
<feature type="region of interest" description="Disordered" evidence="1">
    <location>
        <begin position="131"/>
        <end position="156"/>
    </location>
</feature>
<name>A0AAD6EV23_9POAL</name>
<dbReference type="Pfam" id="PF07714">
    <property type="entry name" value="PK_Tyr_Ser-Thr"/>
    <property type="match status" value="1"/>
</dbReference>
<dbReference type="PRINTS" id="PR00109">
    <property type="entry name" value="TYRKINASE"/>
</dbReference>
<evidence type="ECO:0000313" key="3">
    <source>
        <dbReference type="EMBL" id="KAJ3702252.1"/>
    </source>
</evidence>
<dbReference type="Gene3D" id="3.30.200.20">
    <property type="entry name" value="Phosphorylase Kinase, domain 1"/>
    <property type="match status" value="1"/>
</dbReference>
<dbReference type="InterPro" id="IPR001245">
    <property type="entry name" value="Ser-Thr/Tyr_kinase_cat_dom"/>
</dbReference>
<dbReference type="PANTHER" id="PTHR44329">
    <property type="entry name" value="SERINE/THREONINE-PROTEIN KINASE TNNI3K-RELATED"/>
    <property type="match status" value="1"/>
</dbReference>
<dbReference type="SMART" id="SM00220">
    <property type="entry name" value="S_TKc"/>
    <property type="match status" value="1"/>
</dbReference>
<dbReference type="PROSITE" id="PS00108">
    <property type="entry name" value="PROTEIN_KINASE_ST"/>
    <property type="match status" value="1"/>
</dbReference>
<evidence type="ECO:0000313" key="4">
    <source>
        <dbReference type="Proteomes" id="UP001210211"/>
    </source>
</evidence>
<dbReference type="PANTHER" id="PTHR44329:SF73">
    <property type="entry name" value="OS01G0201200 PROTEIN"/>
    <property type="match status" value="1"/>
</dbReference>
<evidence type="ECO:0000259" key="2">
    <source>
        <dbReference type="PROSITE" id="PS50011"/>
    </source>
</evidence>
<dbReference type="PROSITE" id="PS50011">
    <property type="entry name" value="PROTEIN_KINASE_DOM"/>
    <property type="match status" value="1"/>
</dbReference>
<dbReference type="AlphaFoldDB" id="A0AAD6EV23"/>
<dbReference type="SUPFAM" id="SSF56112">
    <property type="entry name" value="Protein kinase-like (PK-like)"/>
    <property type="match status" value="1"/>
</dbReference>
<organism evidence="3 4">
    <name type="scientific">Rhynchospora tenuis</name>
    <dbReference type="NCBI Taxonomy" id="198213"/>
    <lineage>
        <taxon>Eukaryota</taxon>
        <taxon>Viridiplantae</taxon>
        <taxon>Streptophyta</taxon>
        <taxon>Embryophyta</taxon>
        <taxon>Tracheophyta</taxon>
        <taxon>Spermatophyta</taxon>
        <taxon>Magnoliopsida</taxon>
        <taxon>Liliopsida</taxon>
        <taxon>Poales</taxon>
        <taxon>Cyperaceae</taxon>
        <taxon>Cyperoideae</taxon>
        <taxon>Rhynchosporeae</taxon>
        <taxon>Rhynchospora</taxon>
    </lineage>
</organism>
<gene>
    <name evidence="3" type="ORF">LUZ61_005957</name>
</gene>
<dbReference type="InterPro" id="IPR008271">
    <property type="entry name" value="Ser/Thr_kinase_AS"/>
</dbReference>
<dbReference type="InterPro" id="IPR000719">
    <property type="entry name" value="Prot_kinase_dom"/>
</dbReference>
<keyword evidence="4" id="KW-1185">Reference proteome</keyword>
<proteinExistence type="predicted"/>
<dbReference type="InterPro" id="IPR051681">
    <property type="entry name" value="Ser/Thr_Kinases-Pseudokinases"/>
</dbReference>
<sequence length="500" mass="56451">MEEQLKDTNSWLTRTRYSKAVYHRLLPSQIPDIDLAPPEPRSKDVNFRSCASVSVPDTRDGTSKHKISDWKSTSMSSLKSKFYRDYNCEVKVQTDSDSMTRKSGSTFKFRPLSPIPSTIISDVFREAKETARRRFATPPPRERKGTRTVKSPTVSKKESRWSKKYLDHGVSRVSALVTCSEVDCSVDMSKLYVGKKFASGAHSRLFHGIYNEEEVAVKIIRSPQSDDDENGEMAAMLEKQYEREVACLSHLCHCNVIKLVGATKNPPVFCIITEYLAGGSLRSFLHKQNHTSLPLPELLSIALGVARGMEYIHSQGVVHRDLKPENILLDCCGDSAGINVKIADFGISCEERLCEGVSEEDSGTYRWMAPEMIRRQPYCRKVDVYSFGLLLWEMVSGCMPFEDMTPIQAAFAVVDKNLRPVVPTDCPVALRALIEQCWALRPDKRPEFWQIVKVLEQFQLSLSETGSLDSVKHVTCQDQKKWLYKLIQMLKPSSNVAGSS</sequence>
<dbReference type="Gene3D" id="1.10.510.10">
    <property type="entry name" value="Transferase(Phosphotransferase) domain 1"/>
    <property type="match status" value="1"/>
</dbReference>
<reference evidence="3 4" key="1">
    <citation type="journal article" date="2022" name="Cell">
        <title>Repeat-based holocentromeres influence genome architecture and karyotype evolution.</title>
        <authorList>
            <person name="Hofstatter P.G."/>
            <person name="Thangavel G."/>
            <person name="Lux T."/>
            <person name="Neumann P."/>
            <person name="Vondrak T."/>
            <person name="Novak P."/>
            <person name="Zhang M."/>
            <person name="Costa L."/>
            <person name="Castellani M."/>
            <person name="Scott A."/>
            <person name="Toegelov H."/>
            <person name="Fuchs J."/>
            <person name="Mata-Sucre Y."/>
            <person name="Dias Y."/>
            <person name="Vanzela A.L.L."/>
            <person name="Huettel B."/>
            <person name="Almeida C.C.S."/>
            <person name="Simkova H."/>
            <person name="Souza G."/>
            <person name="Pedrosa-Harand A."/>
            <person name="Macas J."/>
            <person name="Mayer K.F.X."/>
            <person name="Houben A."/>
            <person name="Marques A."/>
        </authorList>
    </citation>
    <scope>NUCLEOTIDE SEQUENCE [LARGE SCALE GENOMIC DNA]</scope>
    <source>
        <strain evidence="3">RhyTen1mFocal</strain>
    </source>
</reference>
<dbReference type="Proteomes" id="UP001210211">
    <property type="component" value="Unassembled WGS sequence"/>
</dbReference>
<dbReference type="CDD" id="cd13999">
    <property type="entry name" value="STKc_MAP3K-like"/>
    <property type="match status" value="1"/>
</dbReference>
<evidence type="ECO:0000256" key="1">
    <source>
        <dbReference type="SAM" id="MobiDB-lite"/>
    </source>
</evidence>
<dbReference type="GO" id="GO:0004674">
    <property type="term" value="F:protein serine/threonine kinase activity"/>
    <property type="evidence" value="ECO:0007669"/>
    <property type="project" value="TreeGrafter"/>
</dbReference>
<accession>A0AAD6EV23</accession>
<dbReference type="GO" id="GO:0005524">
    <property type="term" value="F:ATP binding"/>
    <property type="evidence" value="ECO:0007669"/>
    <property type="project" value="InterPro"/>
</dbReference>
<comment type="caution">
    <text evidence="3">The sequence shown here is derived from an EMBL/GenBank/DDBJ whole genome shotgun (WGS) entry which is preliminary data.</text>
</comment>
<dbReference type="EMBL" id="JAMRDG010000001">
    <property type="protein sequence ID" value="KAJ3702252.1"/>
    <property type="molecule type" value="Genomic_DNA"/>
</dbReference>
<dbReference type="InterPro" id="IPR011009">
    <property type="entry name" value="Kinase-like_dom_sf"/>
</dbReference>